<gene>
    <name evidence="8" type="ORF">CLODIP_2_CD01471</name>
</gene>
<dbReference type="PROSITE" id="PS50850">
    <property type="entry name" value="MFS"/>
    <property type="match status" value="1"/>
</dbReference>
<feature type="transmembrane region" description="Helical" evidence="6">
    <location>
        <begin position="388"/>
        <end position="410"/>
    </location>
</feature>
<evidence type="ECO:0000256" key="1">
    <source>
        <dbReference type="ARBA" id="ARBA00004141"/>
    </source>
</evidence>
<dbReference type="InterPro" id="IPR020846">
    <property type="entry name" value="MFS_dom"/>
</dbReference>
<dbReference type="InterPro" id="IPR011701">
    <property type="entry name" value="MFS"/>
</dbReference>
<dbReference type="GO" id="GO:0022857">
    <property type="term" value="F:transmembrane transporter activity"/>
    <property type="evidence" value="ECO:0007669"/>
    <property type="project" value="InterPro"/>
</dbReference>
<feature type="transmembrane region" description="Helical" evidence="6">
    <location>
        <begin position="78"/>
        <end position="96"/>
    </location>
</feature>
<evidence type="ECO:0000256" key="6">
    <source>
        <dbReference type="SAM" id="Phobius"/>
    </source>
</evidence>
<keyword evidence="2" id="KW-0813">Transport</keyword>
<dbReference type="Gene3D" id="1.20.1250.20">
    <property type="entry name" value="MFS general substrate transporter like domains"/>
    <property type="match status" value="2"/>
</dbReference>
<feature type="transmembrane region" description="Helical" evidence="6">
    <location>
        <begin position="285"/>
        <end position="307"/>
    </location>
</feature>
<keyword evidence="5 6" id="KW-0472">Membrane</keyword>
<evidence type="ECO:0000313" key="9">
    <source>
        <dbReference type="Proteomes" id="UP000494165"/>
    </source>
</evidence>
<dbReference type="PANTHER" id="PTHR23506:SF26">
    <property type="entry name" value="MFS-TYPE TRANSPORTER SLC18B1"/>
    <property type="match status" value="1"/>
</dbReference>
<keyword evidence="9" id="KW-1185">Reference proteome</keyword>
<dbReference type="PANTHER" id="PTHR23506">
    <property type="entry name" value="GH10249P"/>
    <property type="match status" value="1"/>
</dbReference>
<evidence type="ECO:0000256" key="3">
    <source>
        <dbReference type="ARBA" id="ARBA00022692"/>
    </source>
</evidence>
<dbReference type="GO" id="GO:0016020">
    <property type="term" value="C:membrane"/>
    <property type="evidence" value="ECO:0007669"/>
    <property type="project" value="UniProtKB-SubCell"/>
</dbReference>
<feature type="transmembrane region" description="Helical" evidence="6">
    <location>
        <begin position="12"/>
        <end position="33"/>
    </location>
</feature>
<name>A0A8S1CFW4_9INSE</name>
<evidence type="ECO:0000259" key="7">
    <source>
        <dbReference type="PROSITE" id="PS50850"/>
    </source>
</evidence>
<accession>A0A8S1CFW4</accession>
<comment type="caution">
    <text evidence="8">The sequence shown here is derived from an EMBL/GenBank/DDBJ whole genome shotgun (WGS) entry which is preliminary data.</text>
</comment>
<dbReference type="EMBL" id="CADEPI010000024">
    <property type="protein sequence ID" value="CAB3366341.1"/>
    <property type="molecule type" value="Genomic_DNA"/>
</dbReference>
<feature type="transmembrane region" description="Helical" evidence="6">
    <location>
        <begin position="116"/>
        <end position="136"/>
    </location>
</feature>
<dbReference type="AlphaFoldDB" id="A0A8S1CFW4"/>
<protein>
    <recommendedName>
        <fullName evidence="7">Major facilitator superfamily (MFS) profile domain-containing protein</fullName>
    </recommendedName>
</protein>
<proteinExistence type="predicted"/>
<feature type="transmembrane region" description="Helical" evidence="6">
    <location>
        <begin position="148"/>
        <end position="168"/>
    </location>
</feature>
<dbReference type="InterPro" id="IPR050930">
    <property type="entry name" value="MFS_Vesicular_Transporter"/>
</dbReference>
<feature type="transmembrane region" description="Helical" evidence="6">
    <location>
        <begin position="209"/>
        <end position="230"/>
    </location>
</feature>
<organism evidence="8 9">
    <name type="scientific">Cloeon dipterum</name>
    <dbReference type="NCBI Taxonomy" id="197152"/>
    <lineage>
        <taxon>Eukaryota</taxon>
        <taxon>Metazoa</taxon>
        <taxon>Ecdysozoa</taxon>
        <taxon>Arthropoda</taxon>
        <taxon>Hexapoda</taxon>
        <taxon>Insecta</taxon>
        <taxon>Pterygota</taxon>
        <taxon>Palaeoptera</taxon>
        <taxon>Ephemeroptera</taxon>
        <taxon>Pisciforma</taxon>
        <taxon>Baetidae</taxon>
        <taxon>Cloeon</taxon>
    </lineage>
</organism>
<dbReference type="Pfam" id="PF07690">
    <property type="entry name" value="MFS_1"/>
    <property type="match status" value="1"/>
</dbReference>
<keyword evidence="3 6" id="KW-0812">Transmembrane</keyword>
<sequence length="472" mass="50195">MAPRFTRQQWATIFIIGSVHFGSSICISLQAPFYPQEAESKGGTATEYGLVFGVFELVAFLSSPIFGKYLAVTGAKRTLNLGIVVAAVCSILFGLLDKLESHNWFIGLSFTIRILESLGASAALTAAFAITAAVFPDCVATIFATLEVFYGVGYIVGPTIGGFLFVAGGYVLPFVVMGSCLLLVGVLIYFVLPANVGQTTSDETRDKEFGVFAILKVPSVLVNSLCIAAASSSMGFYSALLEPHLRQFKLSDIVLCIMFVLSGGMYALVSPFIGRLCDKNVPPKLLSITGCAAVFVGCLLIGPAPFFGIEASLGLVIAGLIIHGTGLALMLVSCFIDAIKSAVSAGFSDSLATYGLISGLWASSFSFGAFIGPSLAGFLFDRVGFAKATYFVLGTQLFVFTVMLIFVCCYRRNNTKTEMLLQSVDGDQSEQSALISSAPKEKTNILDFTEWELPRGYGAVSSVPLRAIEVYG</sequence>
<feature type="transmembrane region" description="Helical" evidence="6">
    <location>
        <begin position="174"/>
        <end position="197"/>
    </location>
</feature>
<dbReference type="InterPro" id="IPR036259">
    <property type="entry name" value="MFS_trans_sf"/>
</dbReference>
<evidence type="ECO:0000256" key="5">
    <source>
        <dbReference type="ARBA" id="ARBA00023136"/>
    </source>
</evidence>
<feature type="transmembrane region" description="Helical" evidence="6">
    <location>
        <begin position="351"/>
        <end position="376"/>
    </location>
</feature>
<evidence type="ECO:0000256" key="4">
    <source>
        <dbReference type="ARBA" id="ARBA00022989"/>
    </source>
</evidence>
<feature type="transmembrane region" description="Helical" evidence="6">
    <location>
        <begin position="45"/>
        <end position="66"/>
    </location>
</feature>
<keyword evidence="4 6" id="KW-1133">Transmembrane helix</keyword>
<evidence type="ECO:0000256" key="2">
    <source>
        <dbReference type="ARBA" id="ARBA00022448"/>
    </source>
</evidence>
<feature type="domain" description="Major facilitator superfamily (MFS) profile" evidence="7">
    <location>
        <begin position="12"/>
        <end position="412"/>
    </location>
</feature>
<feature type="transmembrane region" description="Helical" evidence="6">
    <location>
        <begin position="313"/>
        <end position="339"/>
    </location>
</feature>
<dbReference type="Proteomes" id="UP000494165">
    <property type="component" value="Unassembled WGS sequence"/>
</dbReference>
<reference evidence="8 9" key="1">
    <citation type="submission" date="2020-04" db="EMBL/GenBank/DDBJ databases">
        <authorList>
            <person name="Alioto T."/>
            <person name="Alioto T."/>
            <person name="Gomez Garrido J."/>
        </authorList>
    </citation>
    <scope>NUCLEOTIDE SEQUENCE [LARGE SCALE GENOMIC DNA]</scope>
</reference>
<comment type="subcellular location">
    <subcellularLocation>
        <location evidence="1">Membrane</location>
        <topology evidence="1">Multi-pass membrane protein</topology>
    </subcellularLocation>
</comment>
<dbReference type="SUPFAM" id="SSF103473">
    <property type="entry name" value="MFS general substrate transporter"/>
    <property type="match status" value="1"/>
</dbReference>
<feature type="transmembrane region" description="Helical" evidence="6">
    <location>
        <begin position="250"/>
        <end position="273"/>
    </location>
</feature>
<dbReference type="OrthoDB" id="446368at2759"/>
<evidence type="ECO:0000313" key="8">
    <source>
        <dbReference type="EMBL" id="CAB3366341.1"/>
    </source>
</evidence>